<dbReference type="Proteomes" id="UP000006039">
    <property type="component" value="Unassembled WGS sequence"/>
</dbReference>
<reference evidence="2" key="4">
    <citation type="journal article" date="2015" name="G3 (Bethesda)">
        <title>Genome sequences of three phytopathogenic species of the Magnaporthaceae family of fungi.</title>
        <authorList>
            <person name="Okagaki L.H."/>
            <person name="Nunes C.C."/>
            <person name="Sailsbery J."/>
            <person name="Clay B."/>
            <person name="Brown D."/>
            <person name="John T."/>
            <person name="Oh Y."/>
            <person name="Young N."/>
            <person name="Fitzgerald M."/>
            <person name="Haas B.J."/>
            <person name="Zeng Q."/>
            <person name="Young S."/>
            <person name="Adiconis X."/>
            <person name="Fan L."/>
            <person name="Levin J.Z."/>
            <person name="Mitchell T.K."/>
            <person name="Okubara P.A."/>
            <person name="Farman M.L."/>
            <person name="Kohn L.M."/>
            <person name="Birren B."/>
            <person name="Ma L.-J."/>
            <person name="Dean R.A."/>
        </authorList>
    </citation>
    <scope>NUCLEOTIDE SEQUENCE</scope>
    <source>
        <strain evidence="2">R3-111a-1</strain>
    </source>
</reference>
<dbReference type="EMBL" id="GL385398">
    <property type="protein sequence ID" value="EJT74934.1"/>
    <property type="molecule type" value="Genomic_DNA"/>
</dbReference>
<dbReference type="HOGENOM" id="CLU_763007_0_0_1"/>
<name>J3P5I3_GAET3</name>
<organism evidence="1">
    <name type="scientific">Gaeumannomyces tritici (strain R3-111a-1)</name>
    <name type="common">Wheat and barley take-all root rot fungus</name>
    <name type="synonym">Gaeumannomyces graminis var. tritici</name>
    <dbReference type="NCBI Taxonomy" id="644352"/>
    <lineage>
        <taxon>Eukaryota</taxon>
        <taxon>Fungi</taxon>
        <taxon>Dikarya</taxon>
        <taxon>Ascomycota</taxon>
        <taxon>Pezizomycotina</taxon>
        <taxon>Sordariomycetes</taxon>
        <taxon>Sordariomycetidae</taxon>
        <taxon>Magnaporthales</taxon>
        <taxon>Magnaporthaceae</taxon>
        <taxon>Gaeumannomyces</taxon>
    </lineage>
</organism>
<proteinExistence type="predicted"/>
<dbReference type="EnsemblFungi" id="EJT74934">
    <property type="protein sequence ID" value="EJT74934"/>
    <property type="gene ID" value="GGTG_08772"/>
</dbReference>
<keyword evidence="3" id="KW-1185">Reference proteome</keyword>
<dbReference type="GeneID" id="20349230"/>
<dbReference type="AlphaFoldDB" id="J3P5I3"/>
<gene>
    <name evidence="2" type="primary">20349230</name>
    <name evidence="1" type="ORF">GGTG_08772</name>
</gene>
<reference evidence="1" key="3">
    <citation type="submission" date="2010-09" db="EMBL/GenBank/DDBJ databases">
        <title>Annotation of Gaeumannomyces graminis var. tritici R3-111a-1.</title>
        <authorList>
            <consortium name="The Broad Institute Genome Sequencing Platform"/>
            <person name="Ma L.-J."/>
            <person name="Dead R."/>
            <person name="Young S.K."/>
            <person name="Zeng Q."/>
            <person name="Gargeya S."/>
            <person name="Fitzgerald M."/>
            <person name="Haas B."/>
            <person name="Abouelleil A."/>
            <person name="Alvarado L."/>
            <person name="Arachchi H.M."/>
            <person name="Berlin A."/>
            <person name="Brown A."/>
            <person name="Chapman S.B."/>
            <person name="Chen Z."/>
            <person name="Dunbar C."/>
            <person name="Freedman E."/>
            <person name="Gearin G."/>
            <person name="Gellesch M."/>
            <person name="Goldberg J."/>
            <person name="Griggs A."/>
            <person name="Gujja S."/>
            <person name="Heiman D."/>
            <person name="Howarth C."/>
            <person name="Larson L."/>
            <person name="Lui A."/>
            <person name="MacDonald P.J.P."/>
            <person name="Mehta T."/>
            <person name="Montmayeur A."/>
            <person name="Murphy C."/>
            <person name="Neiman D."/>
            <person name="Pearson M."/>
            <person name="Priest M."/>
            <person name="Roberts A."/>
            <person name="Saif S."/>
            <person name="Shea T."/>
            <person name="Shenoy N."/>
            <person name="Sisk P."/>
            <person name="Stolte C."/>
            <person name="Sykes S."/>
            <person name="Yandava C."/>
            <person name="Wortman J."/>
            <person name="Nusbaum C."/>
            <person name="Birren B."/>
        </authorList>
    </citation>
    <scope>NUCLEOTIDE SEQUENCE</scope>
    <source>
        <strain evidence="1">R3-111a-1</strain>
    </source>
</reference>
<reference evidence="3" key="1">
    <citation type="submission" date="2010-07" db="EMBL/GenBank/DDBJ databases">
        <title>The genome sequence of Gaeumannomyces graminis var. tritici strain R3-111a-1.</title>
        <authorList>
            <consortium name="The Broad Institute Genome Sequencing Platform"/>
            <person name="Ma L.-J."/>
            <person name="Dead R."/>
            <person name="Young S."/>
            <person name="Zeng Q."/>
            <person name="Koehrsen M."/>
            <person name="Alvarado L."/>
            <person name="Berlin A."/>
            <person name="Chapman S.B."/>
            <person name="Chen Z."/>
            <person name="Freedman E."/>
            <person name="Gellesch M."/>
            <person name="Goldberg J."/>
            <person name="Griggs A."/>
            <person name="Gujja S."/>
            <person name="Heilman E.R."/>
            <person name="Heiman D."/>
            <person name="Hepburn T."/>
            <person name="Howarth C."/>
            <person name="Jen D."/>
            <person name="Larson L."/>
            <person name="Mehta T."/>
            <person name="Neiman D."/>
            <person name="Pearson M."/>
            <person name="Roberts A."/>
            <person name="Saif S."/>
            <person name="Shea T."/>
            <person name="Shenoy N."/>
            <person name="Sisk P."/>
            <person name="Stolte C."/>
            <person name="Sykes S."/>
            <person name="Walk T."/>
            <person name="White J."/>
            <person name="Yandava C."/>
            <person name="Haas B."/>
            <person name="Nusbaum C."/>
            <person name="Birren B."/>
        </authorList>
    </citation>
    <scope>NUCLEOTIDE SEQUENCE [LARGE SCALE GENOMIC DNA]</scope>
    <source>
        <strain evidence="3">R3-111a-1</strain>
    </source>
</reference>
<protein>
    <submittedName>
        <fullName evidence="1 2">Uncharacterized protein</fullName>
    </submittedName>
</protein>
<reference evidence="1" key="2">
    <citation type="submission" date="2010-07" db="EMBL/GenBank/DDBJ databases">
        <authorList>
            <consortium name="The Broad Institute Genome Sequencing Platform"/>
            <consortium name="Broad Institute Genome Sequencing Center for Infectious Disease"/>
            <person name="Ma L.-J."/>
            <person name="Dead R."/>
            <person name="Young S."/>
            <person name="Zeng Q."/>
            <person name="Koehrsen M."/>
            <person name="Alvarado L."/>
            <person name="Berlin A."/>
            <person name="Chapman S.B."/>
            <person name="Chen Z."/>
            <person name="Freedman E."/>
            <person name="Gellesch M."/>
            <person name="Goldberg J."/>
            <person name="Griggs A."/>
            <person name="Gujja S."/>
            <person name="Heilman E.R."/>
            <person name="Heiman D."/>
            <person name="Hepburn T."/>
            <person name="Howarth C."/>
            <person name="Jen D."/>
            <person name="Larson L."/>
            <person name="Mehta T."/>
            <person name="Neiman D."/>
            <person name="Pearson M."/>
            <person name="Roberts A."/>
            <person name="Saif S."/>
            <person name="Shea T."/>
            <person name="Shenoy N."/>
            <person name="Sisk P."/>
            <person name="Stolte C."/>
            <person name="Sykes S."/>
            <person name="Walk T."/>
            <person name="White J."/>
            <person name="Yandava C."/>
            <person name="Haas B."/>
            <person name="Nusbaum C."/>
            <person name="Birren B."/>
        </authorList>
    </citation>
    <scope>NUCLEOTIDE SEQUENCE</scope>
    <source>
        <strain evidence="1">R3-111a-1</strain>
    </source>
</reference>
<evidence type="ECO:0000313" key="1">
    <source>
        <dbReference type="EMBL" id="EJT74934.1"/>
    </source>
</evidence>
<sequence length="363" mass="37744">MQLVTLALGAYSTASFSHGAPRPVLGPLSGTDPRILNGTCPSTDKNTTCEAPHPAQLKELACDKYDSASRRDLDHEILLRQKWLLNYDNGKHPLDSLNLLDCPVPAQTCRRFACARSTGLFVCNHNAHNVTLNCGREVDAVANKINDGCCTRKGTWSSDGVSGHYTTDQGWKVVVAYANCAGEQDWDAVVPNKTGAGVNGVCETANDGLSDRDGISSKRWEALPAQLWPTLTYEEGKFTTGTAHLTANSTTAPRTTATSTAMTGLARLNTTTTATANATSTTAPSKSKMGTVTGEILAAANSTAAAAASLSRGNNTVAANTTATAAPSSSKKGMRPAVVTALATSVEGAEAQVTGEILPTGSA</sequence>
<dbReference type="VEuPathDB" id="FungiDB:GGTG_08772"/>
<accession>J3P5I3</accession>
<dbReference type="OrthoDB" id="5272418at2759"/>
<evidence type="ECO:0000313" key="3">
    <source>
        <dbReference type="Proteomes" id="UP000006039"/>
    </source>
</evidence>
<evidence type="ECO:0000313" key="2">
    <source>
        <dbReference type="EnsemblFungi" id="EJT74934"/>
    </source>
</evidence>
<dbReference type="RefSeq" id="XP_009224878.1">
    <property type="nucleotide sequence ID" value="XM_009226614.1"/>
</dbReference>
<reference evidence="2" key="5">
    <citation type="submission" date="2018-04" db="UniProtKB">
        <authorList>
            <consortium name="EnsemblFungi"/>
        </authorList>
    </citation>
    <scope>IDENTIFICATION</scope>
    <source>
        <strain evidence="2">R3-111a-1</strain>
    </source>
</reference>